<feature type="compositionally biased region" description="Pro residues" evidence="1">
    <location>
        <begin position="110"/>
        <end position="121"/>
    </location>
</feature>
<organism evidence="2 3">
    <name type="scientific">Micromonospora purpureochromogenes</name>
    <dbReference type="NCBI Taxonomy" id="47872"/>
    <lineage>
        <taxon>Bacteria</taxon>
        <taxon>Bacillati</taxon>
        <taxon>Actinomycetota</taxon>
        <taxon>Actinomycetes</taxon>
        <taxon>Micromonosporales</taxon>
        <taxon>Micromonosporaceae</taxon>
        <taxon>Micromonospora</taxon>
    </lineage>
</organism>
<protein>
    <submittedName>
        <fullName evidence="2">Uncharacterized protein</fullName>
    </submittedName>
</protein>
<feature type="compositionally biased region" description="Basic and acidic residues" evidence="1">
    <location>
        <begin position="183"/>
        <end position="194"/>
    </location>
</feature>
<feature type="compositionally biased region" description="Basic and acidic residues" evidence="1">
    <location>
        <begin position="96"/>
        <end position="108"/>
    </location>
</feature>
<proteinExistence type="predicted"/>
<evidence type="ECO:0000313" key="2">
    <source>
        <dbReference type="EMBL" id="NYF58113.1"/>
    </source>
</evidence>
<evidence type="ECO:0000313" key="3">
    <source>
        <dbReference type="Proteomes" id="UP000631553"/>
    </source>
</evidence>
<gene>
    <name evidence="2" type="ORF">HDA35_003944</name>
</gene>
<name>A0ABX2RNM6_9ACTN</name>
<feature type="compositionally biased region" description="Basic residues" evidence="1">
    <location>
        <begin position="219"/>
        <end position="229"/>
    </location>
</feature>
<comment type="caution">
    <text evidence="2">The sequence shown here is derived from an EMBL/GenBank/DDBJ whole genome shotgun (WGS) entry which is preliminary data.</text>
</comment>
<reference evidence="2 3" key="1">
    <citation type="submission" date="2020-07" db="EMBL/GenBank/DDBJ databases">
        <title>Sequencing the genomes of 1000 actinobacteria strains.</title>
        <authorList>
            <person name="Klenk H.-P."/>
        </authorList>
    </citation>
    <scope>NUCLEOTIDE SEQUENCE [LARGE SCALE GENOMIC DNA]</scope>
    <source>
        <strain evidence="2 3">DSM 43814</strain>
    </source>
</reference>
<sequence>MSSSPVCPIFIATDHAAAFAPLINPERCERSSNVTNGYLIRQLIVHFSLIGDGGIPAFAQVRSAPAGPQPPGAHLRRRPVVTRQRLCDLAVTYPDRSGRLDDPDERPSPRRPSGPSSPPNGDPRRDVGTTRRPVLTLVRARRPGRFPTGFPGPHSADPAGSGGAEDPGRPILVAARRSGGPRDAARWTAGDERLTAGGSPGRPDGAARTRAPLCGLSRCPRRPLPRHAANRAAPGTAPRQRALRQAAGTALRQRRSGAPDEVVGRAAGANRTSCSDSVSPHPRSPSRPTPATSPRAAERPAPHRGAGRA</sequence>
<dbReference type="Proteomes" id="UP000631553">
    <property type="component" value="Unassembled WGS sequence"/>
</dbReference>
<dbReference type="EMBL" id="JACCCQ010000001">
    <property type="protein sequence ID" value="NYF58113.1"/>
    <property type="molecule type" value="Genomic_DNA"/>
</dbReference>
<evidence type="ECO:0000256" key="1">
    <source>
        <dbReference type="SAM" id="MobiDB-lite"/>
    </source>
</evidence>
<keyword evidence="3" id="KW-1185">Reference proteome</keyword>
<accession>A0ABX2RNM6</accession>
<feature type="region of interest" description="Disordered" evidence="1">
    <location>
        <begin position="91"/>
        <end position="309"/>
    </location>
</feature>